<evidence type="ECO:0000313" key="1">
    <source>
        <dbReference type="EMBL" id="KAJ2957465.1"/>
    </source>
</evidence>
<dbReference type="Proteomes" id="UP001143910">
    <property type="component" value="Unassembled WGS sequence"/>
</dbReference>
<name>A0ACC1MCB8_9HYPO</name>
<comment type="caution">
    <text evidence="1">The sequence shown here is derived from an EMBL/GenBank/DDBJ whole genome shotgun (WGS) entry which is preliminary data.</text>
</comment>
<reference evidence="1" key="1">
    <citation type="submission" date="2022-08" db="EMBL/GenBank/DDBJ databases">
        <title>Genome Sequence of Lecanicillium fungicola.</title>
        <authorList>
            <person name="Buettner E."/>
        </authorList>
    </citation>
    <scope>NUCLEOTIDE SEQUENCE</scope>
    <source>
        <strain evidence="1">Babe33</strain>
    </source>
</reference>
<gene>
    <name evidence="1" type="ORF">NQ176_g11242</name>
</gene>
<organism evidence="1 2">
    <name type="scientific">Zarea fungicola</name>
    <dbReference type="NCBI Taxonomy" id="93591"/>
    <lineage>
        <taxon>Eukaryota</taxon>
        <taxon>Fungi</taxon>
        <taxon>Dikarya</taxon>
        <taxon>Ascomycota</taxon>
        <taxon>Pezizomycotina</taxon>
        <taxon>Sordariomycetes</taxon>
        <taxon>Hypocreomycetidae</taxon>
        <taxon>Hypocreales</taxon>
        <taxon>Cordycipitaceae</taxon>
        <taxon>Zarea</taxon>
    </lineage>
</organism>
<proteinExistence type="predicted"/>
<keyword evidence="2" id="KW-1185">Reference proteome</keyword>
<dbReference type="EMBL" id="JANJQO010003646">
    <property type="protein sequence ID" value="KAJ2957465.1"/>
    <property type="molecule type" value="Genomic_DNA"/>
</dbReference>
<accession>A0ACC1MCB8</accession>
<protein>
    <submittedName>
        <fullName evidence="1">Uncharacterized protein</fullName>
    </submittedName>
</protein>
<evidence type="ECO:0000313" key="2">
    <source>
        <dbReference type="Proteomes" id="UP001143910"/>
    </source>
</evidence>
<sequence length="156" mass="17105">MRIPTAAAVGTCLLACLTQAHELITPEKAVKDIQKKELENVLWNLQKIARDNGGNRAHGYPGYRASVDFVLERVSKRFGARLDTYVQEFNHTFSQVRKISLTGPNKEKVDVYALLFLQSTPLPDGVTAPLLDTPVDDVVGSMCQARAWCPGGGPLP</sequence>